<dbReference type="InterPro" id="IPR036259">
    <property type="entry name" value="MFS_trans_sf"/>
</dbReference>
<organism evidence="13 14">
    <name type="scientific">Paraphotobacterium marinum</name>
    <dbReference type="NCBI Taxonomy" id="1755811"/>
    <lineage>
        <taxon>Bacteria</taxon>
        <taxon>Pseudomonadati</taxon>
        <taxon>Pseudomonadota</taxon>
        <taxon>Gammaproteobacteria</taxon>
        <taxon>Vibrionales</taxon>
        <taxon>Vibrionaceae</taxon>
        <taxon>Paraphotobacterium</taxon>
    </lineage>
</organism>
<dbReference type="GO" id="GO:0005354">
    <property type="term" value="F:galactose transmembrane transporter activity"/>
    <property type="evidence" value="ECO:0007669"/>
    <property type="project" value="InterPro"/>
</dbReference>
<keyword evidence="6" id="KW-0997">Cell inner membrane</keyword>
<dbReference type="GO" id="GO:0055056">
    <property type="term" value="F:D-glucose transmembrane transporter activity"/>
    <property type="evidence" value="ECO:0007669"/>
    <property type="project" value="InterPro"/>
</dbReference>
<comment type="subcellular location">
    <subcellularLocation>
        <location evidence="2">Cell inner membrane</location>
        <topology evidence="2">Multi-pass membrane protein</topology>
    </subcellularLocation>
</comment>
<feature type="transmembrane region" description="Helical" evidence="11">
    <location>
        <begin position="149"/>
        <end position="174"/>
    </location>
</feature>
<dbReference type="RefSeq" id="WP_089074290.1">
    <property type="nucleotide sequence ID" value="NZ_CBCSAM010000004.1"/>
</dbReference>
<dbReference type="InterPro" id="IPR020846">
    <property type="entry name" value="MFS_dom"/>
</dbReference>
<dbReference type="PROSITE" id="PS50850">
    <property type="entry name" value="MFS"/>
    <property type="match status" value="1"/>
</dbReference>
<comment type="similarity">
    <text evidence="3">Belongs to the major facilitator superfamily. FHS transporter (TC 2.A.1.7) family.</text>
</comment>
<feature type="transmembrane region" description="Helical" evidence="11">
    <location>
        <begin position="12"/>
        <end position="34"/>
    </location>
</feature>
<keyword evidence="5" id="KW-1003">Cell membrane</keyword>
<dbReference type="InterPro" id="IPR005964">
    <property type="entry name" value="Glc/Gal_transptr_bac"/>
</dbReference>
<dbReference type="KEGG" id="pmai:CF386_09990"/>
<feature type="transmembrane region" description="Helical" evidence="11">
    <location>
        <begin position="230"/>
        <end position="254"/>
    </location>
</feature>
<keyword evidence="7" id="KW-0762">Sugar transport</keyword>
<feature type="transmembrane region" description="Helical" evidence="11">
    <location>
        <begin position="381"/>
        <end position="400"/>
    </location>
</feature>
<evidence type="ECO:0000256" key="11">
    <source>
        <dbReference type="SAM" id="Phobius"/>
    </source>
</evidence>
<keyword evidence="10 11" id="KW-0472">Membrane</keyword>
<dbReference type="Pfam" id="PF07690">
    <property type="entry name" value="MFS_1"/>
    <property type="match status" value="1"/>
</dbReference>
<feature type="transmembrane region" description="Helical" evidence="11">
    <location>
        <begin position="298"/>
        <end position="315"/>
    </location>
</feature>
<feature type="transmembrane region" description="Helical" evidence="11">
    <location>
        <begin position="356"/>
        <end position="375"/>
    </location>
</feature>
<evidence type="ECO:0000256" key="8">
    <source>
        <dbReference type="ARBA" id="ARBA00022692"/>
    </source>
</evidence>
<evidence type="ECO:0000256" key="7">
    <source>
        <dbReference type="ARBA" id="ARBA00022597"/>
    </source>
</evidence>
<feature type="domain" description="Major facilitator superfamily (MFS) profile" evidence="12">
    <location>
        <begin position="9"/>
        <end position="412"/>
    </location>
</feature>
<keyword evidence="9 11" id="KW-1133">Transmembrane helix</keyword>
<evidence type="ECO:0000256" key="6">
    <source>
        <dbReference type="ARBA" id="ARBA00022519"/>
    </source>
</evidence>
<protein>
    <submittedName>
        <fullName evidence="13">Glucose/galactose MFS transporter</fullName>
    </submittedName>
</protein>
<feature type="transmembrane region" description="Helical" evidence="11">
    <location>
        <begin position="321"/>
        <end position="344"/>
    </location>
</feature>
<keyword evidence="8 11" id="KW-0812">Transmembrane</keyword>
<feature type="transmembrane region" description="Helical" evidence="11">
    <location>
        <begin position="76"/>
        <end position="97"/>
    </location>
</feature>
<proteinExistence type="inferred from homology"/>
<feature type="transmembrane region" description="Helical" evidence="11">
    <location>
        <begin position="260"/>
        <end position="277"/>
    </location>
</feature>
<feature type="transmembrane region" description="Helical" evidence="11">
    <location>
        <begin position="180"/>
        <end position="199"/>
    </location>
</feature>
<dbReference type="InterPro" id="IPR050375">
    <property type="entry name" value="MFS_TsgA-like"/>
</dbReference>
<dbReference type="CDD" id="cd17394">
    <property type="entry name" value="MFS_FucP_like"/>
    <property type="match status" value="1"/>
</dbReference>
<keyword evidence="14" id="KW-1185">Reference proteome</keyword>
<keyword evidence="4" id="KW-0813">Transport</keyword>
<accession>A0A220VGT3</accession>
<reference evidence="13 14" key="1">
    <citation type="journal article" date="2016" name="Int. J. Syst. Evol. Microbiol.">
        <title>Paraphotobacterium marinum gen. nov., sp. nov., a member of the family Vibrionaceae, isolated from surface seawater.</title>
        <authorList>
            <person name="Huang Z."/>
            <person name="Dong C."/>
            <person name="Shao Z."/>
        </authorList>
    </citation>
    <scope>NUCLEOTIDE SEQUENCE [LARGE SCALE GENOMIC DNA]</scope>
    <source>
        <strain evidence="13 14">NSCS20N07D</strain>
    </source>
</reference>
<dbReference type="Gene3D" id="1.20.1250.20">
    <property type="entry name" value="MFS general substrate transporter like domains"/>
    <property type="match status" value="2"/>
</dbReference>
<evidence type="ECO:0000256" key="10">
    <source>
        <dbReference type="ARBA" id="ARBA00023136"/>
    </source>
</evidence>
<evidence type="ECO:0000256" key="3">
    <source>
        <dbReference type="ARBA" id="ARBA00009120"/>
    </source>
</evidence>
<evidence type="ECO:0000256" key="5">
    <source>
        <dbReference type="ARBA" id="ARBA00022475"/>
    </source>
</evidence>
<comment type="function">
    <text evidence="1">Intake of glucose and galactose.</text>
</comment>
<dbReference type="GO" id="GO:0005886">
    <property type="term" value="C:plasma membrane"/>
    <property type="evidence" value="ECO:0007669"/>
    <property type="project" value="UniProtKB-SubCell"/>
</dbReference>
<evidence type="ECO:0000313" key="14">
    <source>
        <dbReference type="Proteomes" id="UP000242175"/>
    </source>
</evidence>
<evidence type="ECO:0000256" key="2">
    <source>
        <dbReference type="ARBA" id="ARBA00004429"/>
    </source>
</evidence>
<evidence type="ECO:0000313" key="13">
    <source>
        <dbReference type="EMBL" id="ASK79382.1"/>
    </source>
</evidence>
<dbReference type="OrthoDB" id="9795150at2"/>
<feature type="transmembrane region" description="Helical" evidence="11">
    <location>
        <begin position="46"/>
        <end position="64"/>
    </location>
</feature>
<dbReference type="AlphaFoldDB" id="A0A220VGT3"/>
<gene>
    <name evidence="13" type="ORF">CF386_09990</name>
</gene>
<evidence type="ECO:0000256" key="9">
    <source>
        <dbReference type="ARBA" id="ARBA00022989"/>
    </source>
</evidence>
<dbReference type="PANTHER" id="PTHR43702">
    <property type="entry name" value="L-FUCOSE-PROTON SYMPORTER"/>
    <property type="match status" value="1"/>
</dbReference>
<sequence length="412" mass="44397">MTNQNYRVPLAFLTLSFFMWGFITCLNDIMIPHLKELFSLNYVEAMVVQFTFFGTFAIVSIPMAKVIQKIGHKKGIVTGFMVIALGCLIFLPAAAYASYGMFIFGYFIMATGVTTLQVACNPYATLLGKPETASSRLTFMQAFNSLGTTIAPFFGGILILVAGATATTVAGKIWAVQKPFIILAVALVLVGLLFAFVKLPKIDTNKSKDDSSSTVNALEDRGSIWKYKHLILGCVAIFMYVGAEVSIGSFLINYFELPELGAITGLTAASYVGYYWGGAMVGRFIGTYLLKEFAPNKIIALFSSIAIVLVVISMLTNGNIAVITIVAVGLFNSIQFPTIFSVALRGLGKYTAIGSGLLIVSIVGGAIVPIIQGSVADTVGVHHAFIIPVICYLYIVFYGLKGYDKSVFLTSK</sequence>
<dbReference type="GO" id="GO:1904659">
    <property type="term" value="P:D-glucose transmembrane transport"/>
    <property type="evidence" value="ECO:0007669"/>
    <property type="project" value="InterPro"/>
</dbReference>
<evidence type="ECO:0000259" key="12">
    <source>
        <dbReference type="PROSITE" id="PS50850"/>
    </source>
</evidence>
<dbReference type="InterPro" id="IPR011701">
    <property type="entry name" value="MFS"/>
</dbReference>
<evidence type="ECO:0000256" key="4">
    <source>
        <dbReference type="ARBA" id="ARBA00022448"/>
    </source>
</evidence>
<dbReference type="SUPFAM" id="SSF103473">
    <property type="entry name" value="MFS general substrate transporter"/>
    <property type="match status" value="1"/>
</dbReference>
<dbReference type="EMBL" id="CP022356">
    <property type="protein sequence ID" value="ASK79382.1"/>
    <property type="molecule type" value="Genomic_DNA"/>
</dbReference>
<dbReference type="PANTHER" id="PTHR43702:SF3">
    <property type="entry name" value="PROTEIN TSGA"/>
    <property type="match status" value="1"/>
</dbReference>
<dbReference type="NCBIfam" id="TIGR01272">
    <property type="entry name" value="gluP"/>
    <property type="match status" value="1"/>
</dbReference>
<feature type="transmembrane region" description="Helical" evidence="11">
    <location>
        <begin position="103"/>
        <end position="128"/>
    </location>
</feature>
<evidence type="ECO:0000256" key="1">
    <source>
        <dbReference type="ARBA" id="ARBA00003321"/>
    </source>
</evidence>
<dbReference type="Proteomes" id="UP000242175">
    <property type="component" value="Chromosome small"/>
</dbReference>
<name>A0A220VGT3_9GAMM</name>